<evidence type="ECO:0000313" key="1">
    <source>
        <dbReference type="EMBL" id="KIM90591.1"/>
    </source>
</evidence>
<proteinExistence type="predicted"/>
<reference evidence="2" key="2">
    <citation type="submission" date="2015-01" db="EMBL/GenBank/DDBJ databases">
        <title>Evolutionary Origins and Diversification of the Mycorrhizal Mutualists.</title>
        <authorList>
            <consortium name="DOE Joint Genome Institute"/>
            <consortium name="Mycorrhizal Genomics Consortium"/>
            <person name="Kohler A."/>
            <person name="Kuo A."/>
            <person name="Nagy L.G."/>
            <person name="Floudas D."/>
            <person name="Copeland A."/>
            <person name="Barry K.W."/>
            <person name="Cichocki N."/>
            <person name="Veneault-Fourrey C."/>
            <person name="LaButti K."/>
            <person name="Lindquist E.A."/>
            <person name="Lipzen A."/>
            <person name="Lundell T."/>
            <person name="Morin E."/>
            <person name="Murat C."/>
            <person name="Riley R."/>
            <person name="Ohm R."/>
            <person name="Sun H."/>
            <person name="Tunlid A."/>
            <person name="Henrissat B."/>
            <person name="Grigoriev I.V."/>
            <person name="Hibbett D.S."/>
            <person name="Martin F."/>
        </authorList>
    </citation>
    <scope>NUCLEOTIDE SEQUENCE [LARGE SCALE GENOMIC DNA]</scope>
    <source>
        <strain evidence="2">F 1598</strain>
    </source>
</reference>
<accession>A0A0C3GIX8</accession>
<keyword evidence="2" id="KW-1185">Reference proteome</keyword>
<evidence type="ECO:0000313" key="2">
    <source>
        <dbReference type="Proteomes" id="UP000054166"/>
    </source>
</evidence>
<dbReference type="HOGENOM" id="CLU_2997217_0_0_1"/>
<dbReference type="InParanoid" id="A0A0C3GIX8"/>
<organism evidence="1 2">
    <name type="scientific">Piloderma croceum (strain F 1598)</name>
    <dbReference type="NCBI Taxonomy" id="765440"/>
    <lineage>
        <taxon>Eukaryota</taxon>
        <taxon>Fungi</taxon>
        <taxon>Dikarya</taxon>
        <taxon>Basidiomycota</taxon>
        <taxon>Agaricomycotina</taxon>
        <taxon>Agaricomycetes</taxon>
        <taxon>Agaricomycetidae</taxon>
        <taxon>Atheliales</taxon>
        <taxon>Atheliaceae</taxon>
        <taxon>Piloderma</taxon>
    </lineage>
</organism>
<dbReference type="Proteomes" id="UP000054166">
    <property type="component" value="Unassembled WGS sequence"/>
</dbReference>
<protein>
    <submittedName>
        <fullName evidence="1">Uncharacterized protein</fullName>
    </submittedName>
</protein>
<name>A0A0C3GIX8_PILCF</name>
<dbReference type="AlphaFoldDB" id="A0A0C3GIX8"/>
<dbReference type="EMBL" id="KN832973">
    <property type="protein sequence ID" value="KIM90591.1"/>
    <property type="molecule type" value="Genomic_DNA"/>
</dbReference>
<sequence>MFATAIPPEYTHETRTAGLADRFTPKLEATIMLSVTYREKVRTRDSEMESAASLKLY</sequence>
<gene>
    <name evidence="1" type="ORF">PILCRDRAFT_189006</name>
</gene>
<reference evidence="1 2" key="1">
    <citation type="submission" date="2014-04" db="EMBL/GenBank/DDBJ databases">
        <authorList>
            <consortium name="DOE Joint Genome Institute"/>
            <person name="Kuo A."/>
            <person name="Tarkka M."/>
            <person name="Buscot F."/>
            <person name="Kohler A."/>
            <person name="Nagy L.G."/>
            <person name="Floudas D."/>
            <person name="Copeland A."/>
            <person name="Barry K.W."/>
            <person name="Cichocki N."/>
            <person name="Veneault-Fourrey C."/>
            <person name="LaButti K."/>
            <person name="Lindquist E.A."/>
            <person name="Lipzen A."/>
            <person name="Lundell T."/>
            <person name="Morin E."/>
            <person name="Murat C."/>
            <person name="Sun H."/>
            <person name="Tunlid A."/>
            <person name="Henrissat B."/>
            <person name="Grigoriev I.V."/>
            <person name="Hibbett D.S."/>
            <person name="Martin F."/>
            <person name="Nordberg H.P."/>
            <person name="Cantor M.N."/>
            <person name="Hua S.X."/>
        </authorList>
    </citation>
    <scope>NUCLEOTIDE SEQUENCE [LARGE SCALE GENOMIC DNA]</scope>
    <source>
        <strain evidence="1 2">F 1598</strain>
    </source>
</reference>